<dbReference type="PANTHER" id="PTHR43842">
    <property type="entry name" value="PROPIONYL-COA CARBOXYLASE BETA CHAIN"/>
    <property type="match status" value="1"/>
</dbReference>
<dbReference type="SUPFAM" id="SSF52096">
    <property type="entry name" value="ClpP/crotonase"/>
    <property type="match status" value="2"/>
</dbReference>
<dbReference type="RefSeq" id="WP_364382625.1">
    <property type="nucleotide sequence ID" value="NZ_JBHMCF010000052.1"/>
</dbReference>
<dbReference type="InterPro" id="IPR034733">
    <property type="entry name" value="AcCoA_carboxyl_beta"/>
</dbReference>
<organism evidence="4 5">
    <name type="scientific">Nonomuraea salmonea</name>
    <dbReference type="NCBI Taxonomy" id="46181"/>
    <lineage>
        <taxon>Bacteria</taxon>
        <taxon>Bacillati</taxon>
        <taxon>Actinomycetota</taxon>
        <taxon>Actinomycetes</taxon>
        <taxon>Streptosporangiales</taxon>
        <taxon>Streptosporangiaceae</taxon>
        <taxon>Nonomuraea</taxon>
    </lineage>
</organism>
<feature type="domain" description="CoA carboxyltransferase C-terminal" evidence="3">
    <location>
        <begin position="319"/>
        <end position="568"/>
    </location>
</feature>
<feature type="domain" description="CoA carboxyltransferase N-terminal" evidence="2">
    <location>
        <begin position="60"/>
        <end position="315"/>
    </location>
</feature>
<dbReference type="Proteomes" id="UP001589568">
    <property type="component" value="Unassembled WGS sequence"/>
</dbReference>
<reference evidence="4 5" key="1">
    <citation type="submission" date="2024-09" db="EMBL/GenBank/DDBJ databases">
        <authorList>
            <person name="Sun Q."/>
            <person name="Mori K."/>
        </authorList>
    </citation>
    <scope>NUCLEOTIDE SEQUENCE [LARGE SCALE GENOMIC DNA]</scope>
    <source>
        <strain evidence="4 5">JCM 3324</strain>
    </source>
</reference>
<evidence type="ECO:0000259" key="2">
    <source>
        <dbReference type="PROSITE" id="PS50980"/>
    </source>
</evidence>
<protein>
    <submittedName>
        <fullName evidence="4">Acyl-CoA carboxylase subunit beta</fullName>
        <ecNumber evidence="4">6.-.-.-</ecNumber>
    </submittedName>
</protein>
<dbReference type="PROSITE" id="PS50989">
    <property type="entry name" value="COA_CT_CTER"/>
    <property type="match status" value="1"/>
</dbReference>
<keyword evidence="4" id="KW-0436">Ligase</keyword>
<feature type="compositionally biased region" description="Low complexity" evidence="1">
    <location>
        <begin position="8"/>
        <end position="25"/>
    </location>
</feature>
<comment type="caution">
    <text evidence="4">The sequence shown here is derived from an EMBL/GenBank/DDBJ whole genome shotgun (WGS) entry which is preliminary data.</text>
</comment>
<keyword evidence="5" id="KW-1185">Reference proteome</keyword>
<sequence>MTGAHAGNSGPIAAHAPAAPPHGNGHQPGNGHNGTRTRVAAPGANGHVLDDPAAGRTNTLRELAELLGRRRESIRDGDAEATRRQHAKGKLTARERIDLLLDENTFTEIELFRRHMATGFGLERKRPPTDGVIAGSGLVLGRRVFVYATDFRLFGGSLGHAHAAKVHKVMDLAISMGAPLIALNDGAGARIQEGLNALAGYGGIFRRNVQASGVIPQISVILGPCAGGAAYSPALTDFVFMVKDTSQMYVTGPDVIGAVTGESVTHSALGGAEVHGSVSGVASFVHDNEESCLEEVRYLLSLLPSNNTEFPAVVDAADPADRACDALLDLVPADGRRPYDMRKVIAEIVDDREYLEVQESWARNIICAFARIDGHVVGVVGNQPLVRAGVLDIKASEKAARFVRTCDAFNVPLVTLVDVPGFLPGVDQEHQGIIRHGAKLLYAYCEATVPRVQVILRKAYGGAYIVMDSRSVGADLSFAWPTNEIAVMGPQGAVDVLFRKELAAAADPAELQRQLLDDYTAEFLHPFYAVERGLVDDVIDPRETRKVLADGLAMLRNKREFQPQRKHGNIPL</sequence>
<dbReference type="InterPro" id="IPR011762">
    <property type="entry name" value="COA_CT_N"/>
</dbReference>
<dbReference type="GO" id="GO:0016874">
    <property type="term" value="F:ligase activity"/>
    <property type="evidence" value="ECO:0007669"/>
    <property type="project" value="UniProtKB-KW"/>
</dbReference>
<dbReference type="InterPro" id="IPR029045">
    <property type="entry name" value="ClpP/crotonase-like_dom_sf"/>
</dbReference>
<evidence type="ECO:0000313" key="5">
    <source>
        <dbReference type="Proteomes" id="UP001589568"/>
    </source>
</evidence>
<evidence type="ECO:0000259" key="3">
    <source>
        <dbReference type="PROSITE" id="PS50989"/>
    </source>
</evidence>
<proteinExistence type="predicted"/>
<evidence type="ECO:0000256" key="1">
    <source>
        <dbReference type="SAM" id="MobiDB-lite"/>
    </source>
</evidence>
<gene>
    <name evidence="4" type="ORF">ACFFR3_44555</name>
</gene>
<dbReference type="PANTHER" id="PTHR43842:SF2">
    <property type="entry name" value="PROPIONYL-COA CARBOXYLASE BETA CHAIN, MITOCHONDRIAL"/>
    <property type="match status" value="1"/>
</dbReference>
<dbReference type="PROSITE" id="PS50980">
    <property type="entry name" value="COA_CT_NTER"/>
    <property type="match status" value="1"/>
</dbReference>
<dbReference type="Gene3D" id="3.90.226.10">
    <property type="entry name" value="2-enoyl-CoA Hydratase, Chain A, domain 1"/>
    <property type="match status" value="2"/>
</dbReference>
<dbReference type="InterPro" id="IPR011763">
    <property type="entry name" value="COA_CT_C"/>
</dbReference>
<dbReference type="EMBL" id="JBHMCF010000052">
    <property type="protein sequence ID" value="MFB9476606.1"/>
    <property type="molecule type" value="Genomic_DNA"/>
</dbReference>
<feature type="region of interest" description="Disordered" evidence="1">
    <location>
        <begin position="1"/>
        <end position="57"/>
    </location>
</feature>
<dbReference type="EC" id="6.-.-.-" evidence="4"/>
<accession>A0ABV5P219</accession>
<evidence type="ECO:0000313" key="4">
    <source>
        <dbReference type="EMBL" id="MFB9476606.1"/>
    </source>
</evidence>
<dbReference type="Pfam" id="PF01039">
    <property type="entry name" value="Carboxyl_trans"/>
    <property type="match status" value="1"/>
</dbReference>
<name>A0ABV5P219_9ACTN</name>
<dbReference type="InterPro" id="IPR051047">
    <property type="entry name" value="AccD/PCCB"/>
</dbReference>